<feature type="compositionally biased region" description="Polar residues" evidence="5">
    <location>
        <begin position="191"/>
        <end position="205"/>
    </location>
</feature>
<evidence type="ECO:0000256" key="1">
    <source>
        <dbReference type="ARBA" id="ARBA00004123"/>
    </source>
</evidence>
<name>S8C059_9LAMI</name>
<dbReference type="EMBL" id="AUSU01009798">
    <property type="protein sequence ID" value="EPS57826.1"/>
    <property type="molecule type" value="Genomic_DNA"/>
</dbReference>
<evidence type="ECO:0000256" key="5">
    <source>
        <dbReference type="SAM" id="MobiDB-lite"/>
    </source>
</evidence>
<evidence type="ECO:0000256" key="3">
    <source>
        <dbReference type="ARBA" id="ARBA00023161"/>
    </source>
</evidence>
<feature type="compositionally biased region" description="Basic and acidic residues" evidence="5">
    <location>
        <begin position="421"/>
        <end position="434"/>
    </location>
</feature>
<dbReference type="InterPro" id="IPR035979">
    <property type="entry name" value="RBD_domain_sf"/>
</dbReference>
<comment type="subcellular location">
    <subcellularLocation>
        <location evidence="1">Nucleus</location>
    </subcellularLocation>
</comment>
<dbReference type="Pfam" id="PF03467">
    <property type="entry name" value="Smg4_UPF3"/>
    <property type="match status" value="1"/>
</dbReference>
<dbReference type="OrthoDB" id="18087at2759"/>
<feature type="region of interest" description="Disordered" evidence="5">
    <location>
        <begin position="162"/>
        <end position="253"/>
    </location>
</feature>
<feature type="non-terminal residue" evidence="7">
    <location>
        <position position="484"/>
    </location>
</feature>
<evidence type="ECO:0000256" key="2">
    <source>
        <dbReference type="ARBA" id="ARBA00005991"/>
    </source>
</evidence>
<organism evidence="7 8">
    <name type="scientific">Genlisea aurea</name>
    <dbReference type="NCBI Taxonomy" id="192259"/>
    <lineage>
        <taxon>Eukaryota</taxon>
        <taxon>Viridiplantae</taxon>
        <taxon>Streptophyta</taxon>
        <taxon>Embryophyta</taxon>
        <taxon>Tracheophyta</taxon>
        <taxon>Spermatophyta</taxon>
        <taxon>Magnoliopsida</taxon>
        <taxon>eudicotyledons</taxon>
        <taxon>Gunneridae</taxon>
        <taxon>Pentapetalae</taxon>
        <taxon>asterids</taxon>
        <taxon>lamiids</taxon>
        <taxon>Lamiales</taxon>
        <taxon>Lentibulariaceae</taxon>
        <taxon>Genlisea</taxon>
    </lineage>
</organism>
<evidence type="ECO:0000313" key="7">
    <source>
        <dbReference type="EMBL" id="EPS57826.1"/>
    </source>
</evidence>
<dbReference type="SUPFAM" id="SSF54928">
    <property type="entry name" value="RNA-binding domain, RBD"/>
    <property type="match status" value="1"/>
</dbReference>
<feature type="compositionally biased region" description="Basic and acidic residues" evidence="5">
    <location>
        <begin position="374"/>
        <end position="387"/>
    </location>
</feature>
<evidence type="ECO:0000259" key="6">
    <source>
        <dbReference type="Pfam" id="PF03467"/>
    </source>
</evidence>
<comment type="similarity">
    <text evidence="2">Belongs to the RENT3 family.</text>
</comment>
<dbReference type="AlphaFoldDB" id="S8C059"/>
<dbReference type="GO" id="GO:0005730">
    <property type="term" value="C:nucleolus"/>
    <property type="evidence" value="ECO:0007669"/>
    <property type="project" value="TreeGrafter"/>
</dbReference>
<dbReference type="Gene3D" id="3.30.70.330">
    <property type="match status" value="1"/>
</dbReference>
<dbReference type="InterPro" id="IPR005120">
    <property type="entry name" value="UPF3_dom"/>
</dbReference>
<proteinExistence type="inferred from homology"/>
<evidence type="ECO:0000256" key="4">
    <source>
        <dbReference type="ARBA" id="ARBA00023242"/>
    </source>
</evidence>
<dbReference type="PANTHER" id="PTHR13112:SF0">
    <property type="entry name" value="FI21285P1"/>
    <property type="match status" value="1"/>
</dbReference>
<dbReference type="GO" id="GO:0000184">
    <property type="term" value="P:nuclear-transcribed mRNA catabolic process, nonsense-mediated decay"/>
    <property type="evidence" value="ECO:0007669"/>
    <property type="project" value="UniProtKB-KW"/>
</dbReference>
<keyword evidence="4" id="KW-0539">Nucleus</keyword>
<gene>
    <name evidence="7" type="ORF">M569_16991</name>
</gene>
<dbReference type="GO" id="GO:0045727">
    <property type="term" value="P:positive regulation of translation"/>
    <property type="evidence" value="ECO:0007669"/>
    <property type="project" value="TreeGrafter"/>
</dbReference>
<dbReference type="Proteomes" id="UP000015453">
    <property type="component" value="Unassembled WGS sequence"/>
</dbReference>
<feature type="compositionally biased region" description="Low complexity" evidence="5">
    <location>
        <begin position="404"/>
        <end position="420"/>
    </location>
</feature>
<reference evidence="7 8" key="1">
    <citation type="journal article" date="2013" name="BMC Genomics">
        <title>The miniature genome of a carnivorous plant Genlisea aurea contains a low number of genes and short non-coding sequences.</title>
        <authorList>
            <person name="Leushkin E.V."/>
            <person name="Sutormin R.A."/>
            <person name="Nabieva E.R."/>
            <person name="Penin A.A."/>
            <person name="Kondrashov A.S."/>
            <person name="Logacheva M.D."/>
        </authorList>
    </citation>
    <scope>NUCLEOTIDE SEQUENCE [LARGE SCALE GENOMIC DNA]</scope>
</reference>
<feature type="region of interest" description="Disordered" evidence="5">
    <location>
        <begin position="315"/>
        <end position="345"/>
    </location>
</feature>
<feature type="domain" description="UPF3" evidence="6">
    <location>
        <begin position="7"/>
        <end position="168"/>
    </location>
</feature>
<accession>S8C059</accession>
<dbReference type="InterPro" id="IPR039722">
    <property type="entry name" value="Upf3"/>
</dbReference>
<comment type="caution">
    <text evidence="7">The sequence shown here is derived from an EMBL/GenBank/DDBJ whole genome shotgun (WGS) entry which is preliminary data.</text>
</comment>
<dbReference type="PANTHER" id="PTHR13112">
    <property type="entry name" value="UPF3 REGULATOR OF NONSENSE TRANSCRIPTS-LIKE PROTEIN"/>
    <property type="match status" value="1"/>
</dbReference>
<feature type="compositionally biased region" description="Basic and acidic residues" evidence="5">
    <location>
        <begin position="394"/>
        <end position="403"/>
    </location>
</feature>
<keyword evidence="8" id="KW-1185">Reference proteome</keyword>
<sequence length="484" mass="53659">MKGPLDRTKVVLRHLPPSISESNLVELIDSRFSGRYHWFAFCPGKSSQKRLKYSRAYIGFYKPEDVIEFAAFFNGHAFVNEKGAQCKAIVEYAPSQRIPKKPFKKDGREGTIEKDTEYLDFLESLAKPIENLPSAEIQLERKEAERAGAPKDVPVVTPLMQYVRQKRASKRNAVNGKLGRKVGGMPGKNVASGSSKRGSQRTSGNMYVLRKSSKSVSSSNEKSKEDDQSPAGKSIGSGLSENETLDEGNGSGPARIEKKKILLLKGKELEIPQVIFIYFFQSMLLIMLRGSSNSKQSLQHEDGRRNIRSILLKRETNQDQPSSGSHFEQEPQNSTNPDIKKKSALPLQAVPKASDGASPEKVISNERLAAPPEWYDRRSRNKDRPDRVVWTPHRISEGSRAGDESLSSSSSQKSQVVDSEQGLRRETKYTRFGENRSAGSGRGSDIRGRNGADGSPIVEGKSSKRGVSGYGSHEKQVWVQKSSS</sequence>
<dbReference type="CDD" id="cd12455">
    <property type="entry name" value="RRM_like_Smg4_UPF3"/>
    <property type="match status" value="1"/>
</dbReference>
<dbReference type="GO" id="GO:0005737">
    <property type="term" value="C:cytoplasm"/>
    <property type="evidence" value="ECO:0007669"/>
    <property type="project" value="TreeGrafter"/>
</dbReference>
<protein>
    <recommendedName>
        <fullName evidence="6">UPF3 domain-containing protein</fullName>
    </recommendedName>
</protein>
<dbReference type="InterPro" id="IPR012677">
    <property type="entry name" value="Nucleotide-bd_a/b_plait_sf"/>
</dbReference>
<evidence type="ECO:0000313" key="8">
    <source>
        <dbReference type="Proteomes" id="UP000015453"/>
    </source>
</evidence>
<feature type="region of interest" description="Disordered" evidence="5">
    <location>
        <begin position="374"/>
        <end position="484"/>
    </location>
</feature>
<feature type="compositionally biased region" description="Polar residues" evidence="5">
    <location>
        <begin position="318"/>
        <end position="337"/>
    </location>
</feature>
<keyword evidence="3" id="KW-0866">Nonsense-mediated mRNA decay</keyword>
<dbReference type="GO" id="GO:0003729">
    <property type="term" value="F:mRNA binding"/>
    <property type="evidence" value="ECO:0007669"/>
    <property type="project" value="TreeGrafter"/>
</dbReference>